<evidence type="ECO:0000313" key="3">
    <source>
        <dbReference type="EMBL" id="VUF12774.1"/>
    </source>
</evidence>
<reference evidence="2" key="3">
    <citation type="submission" date="2021-08" db="EMBL/GenBank/DDBJ databases">
        <authorList>
            <person name="Tani A."/>
            <person name="Ola A."/>
            <person name="Ogura Y."/>
            <person name="Katsura K."/>
            <person name="Hayashi T."/>
        </authorList>
    </citation>
    <scope>NUCLEOTIDE SEQUENCE</scope>
    <source>
        <strain evidence="2">DSM 22415</strain>
    </source>
</reference>
<reference evidence="3 4" key="1">
    <citation type="submission" date="2019-06" db="EMBL/GenBank/DDBJ databases">
        <authorList>
            <person name="Rodrigo-Torres L."/>
            <person name="Arahal R. D."/>
            <person name="Lucena T."/>
        </authorList>
    </citation>
    <scope>NUCLEOTIDE SEQUENCE [LARGE SCALE GENOMIC DNA]</scope>
    <source>
        <strain evidence="3 4">SW08-7</strain>
    </source>
</reference>
<protein>
    <submittedName>
        <fullName evidence="3">Uncharacterized protein</fullName>
    </submittedName>
</protein>
<dbReference type="AlphaFoldDB" id="A0A564FY23"/>
<organism evidence="3 4">
    <name type="scientific">Methylobacterium dankookense</name>
    <dbReference type="NCBI Taxonomy" id="560405"/>
    <lineage>
        <taxon>Bacteria</taxon>
        <taxon>Pseudomonadati</taxon>
        <taxon>Pseudomonadota</taxon>
        <taxon>Alphaproteobacteria</taxon>
        <taxon>Hyphomicrobiales</taxon>
        <taxon>Methylobacteriaceae</taxon>
        <taxon>Methylobacterium</taxon>
    </lineage>
</organism>
<evidence type="ECO:0000313" key="5">
    <source>
        <dbReference type="Proteomes" id="UP001055303"/>
    </source>
</evidence>
<dbReference type="RefSeq" id="WP_144764215.1">
    <property type="nucleotide sequence ID" value="NZ_CABFVH010000013.1"/>
</dbReference>
<proteinExistence type="predicted"/>
<feature type="region of interest" description="Disordered" evidence="1">
    <location>
        <begin position="1"/>
        <end position="73"/>
    </location>
</feature>
<reference evidence="2" key="2">
    <citation type="journal article" date="2021" name="Front. Microbiol.">
        <title>Comprehensive Comparative Genomics and Phenotyping of Methylobacterium Species.</title>
        <authorList>
            <person name="Alessa O."/>
            <person name="Ogura Y."/>
            <person name="Fujitani Y."/>
            <person name="Takami H."/>
            <person name="Hayashi T."/>
            <person name="Sahin N."/>
            <person name="Tani A."/>
        </authorList>
    </citation>
    <scope>NUCLEOTIDE SEQUENCE</scope>
    <source>
        <strain evidence="2">DSM 22415</strain>
    </source>
</reference>
<evidence type="ECO:0000313" key="2">
    <source>
        <dbReference type="EMBL" id="GJD54426.1"/>
    </source>
</evidence>
<evidence type="ECO:0000313" key="4">
    <source>
        <dbReference type="Proteomes" id="UP000401717"/>
    </source>
</evidence>
<dbReference type="EMBL" id="CABFVH010000013">
    <property type="protein sequence ID" value="VUF12774.1"/>
    <property type="molecule type" value="Genomic_DNA"/>
</dbReference>
<dbReference type="Proteomes" id="UP000401717">
    <property type="component" value="Unassembled WGS sequence"/>
</dbReference>
<dbReference type="OrthoDB" id="7999457at2"/>
<keyword evidence="5" id="KW-1185">Reference proteome</keyword>
<dbReference type="Proteomes" id="UP001055303">
    <property type="component" value="Unassembled WGS sequence"/>
</dbReference>
<evidence type="ECO:0000256" key="1">
    <source>
        <dbReference type="SAM" id="MobiDB-lite"/>
    </source>
</evidence>
<name>A0A564FY23_9HYPH</name>
<gene>
    <name evidence="2" type="ORF">IFDJLNFL_0297</name>
    <name evidence="3" type="ORF">MTDSW087_02468</name>
</gene>
<accession>A0A564FY23</accession>
<dbReference type="EMBL" id="BPQI01000006">
    <property type="protein sequence ID" value="GJD54426.1"/>
    <property type="molecule type" value="Genomic_DNA"/>
</dbReference>
<sequence length="133" mass="13903">MSEIAGIRPVERSTGAPAPVEAVTSTQDSRAGADATGRMRDPLEPAVTLDIGRGDASGSAERGVQSEYRGRYVRPPDSQEIVFQVIDPGTGTVMVQLPSPQAVEARTYAEAAAARAAKAAEAMSRAHPLDRTA</sequence>